<sequence length="1327" mass="144831">DTAHVRGPAPSTTSADSTTTSSEQRAAGRGSPGDTARVRTGEPMGNCDGGTTPSVHAAGARVRRGVERKGERTAAWIDRLAALIVALEIGRRGGLYCIATTAITRWLSHRERRRVQAEIRRIEHRIWSDESWLLAFDPQRRAPTHARCQSGGNRSGKGRPIDRVATAVRRSPSTNRIAHQESRAALRRHRARWAAVRPRRRSVRPPLRQPSDLPQARGRQPRPQQDETHRAGRQPPSQLAAATQDWQIMKAVRRAALTRSFVTDPAADTKTADGELILQVEEKMAIAQITYMRAHIIVMRFEGPLKDLALQAKLDWIRCWELENWPEKGQASYQGRAMVEGGALVFYWAPTAALRDWVLDERGSEGIRLGDCTHLVRFTSWKSPVEVKWERLQERKAQPWVRFVQPPSMAVLMLRQLAESFFGAVRNPEGTWAIDGDGRETIRFDLYPPLRSQGLERLAVAQAYYGRPEVRGVTSETPWCDNCRRHGHLTRRGRCVNMAETKEELARREHLLRTDPGLPRDDFTEIACWVDFEKEFDTVIFTEIATESSLGGGMEVGDRQLLQPAPPHQAAAADGADGAHSRQPAIPDQGSNKVPEKQGLAGPREHHRGGQGQQKEQEAPWSTAGRPSEAREAAVSRGSCTAGQAHAARASAASASATAGTTEATIPPRTPRAPSTTADVAASISVKAEAPTAPAATIPASAIAISTRTEYSREVIVLSGDTQPDQTVAREVGGQREGGEQPAPMECCENKEEQQPAMVARSSDQKSGDGRATNPQPYEQPGHHEESRSRGQETNPEALAGGGAVNSGQAGGQVKGPPPNQHQQPGQRREGKDVMRPQGLGVERIGTEPPPFVHSQQRCGSAVAEASARGRRTPAQVPKPKGRSKFKRGLVGTAETGPLIRPHGQRLKRRVATRVLCYGTTSRGRFSSQKDRRGRRQQKTPPRSAAGPQAIPGADSGLLDGVKDLKLGPPQQQEEGPPQNGQGLNFKRGRQRKQGRGRTSREASPVDLPEESEQDKRRRTLESPIGKATQHPEGKDWQHFVEITSSSSQALEPALSLPPSRGPSALQPLPSPPSSQPRSANAGNPQGHQPSHLSPSSSPDDDGIEEQNLGQSLRGAPGAPEDVGHVNDHVQLARILLLDGRFDELRSQGRICIVPIICRLFDGKIQAMLYHRPETSQDPAIPFVKVSEHPSMQRAVAVAERGAGPAYKISPVKGISAIRLLLKGSATQTIGAYCFMLRAEPATRAPFPPQDPTFTWCDLFPLISEVGDVLEQSVHPGQSASFLALLNKHLPKNKRFTHPSFTADPQLWLRGPRPLGRKARSGDAPGP</sequence>
<feature type="compositionally biased region" description="Low complexity" evidence="1">
    <location>
        <begin position="214"/>
        <end position="223"/>
    </location>
</feature>
<feature type="region of interest" description="Disordered" evidence="1">
    <location>
        <begin position="717"/>
        <end position="1124"/>
    </location>
</feature>
<dbReference type="Gramene" id="GBG41277">
    <property type="protein sequence ID" value="GBG41277"/>
    <property type="gene ID" value="CBR_g74200"/>
</dbReference>
<feature type="region of interest" description="Disordered" evidence="1">
    <location>
        <begin position="565"/>
        <end position="678"/>
    </location>
</feature>
<evidence type="ECO:0000313" key="3">
    <source>
        <dbReference type="Proteomes" id="UP000265515"/>
    </source>
</evidence>
<name>A0A388JJP3_CHABU</name>
<feature type="compositionally biased region" description="Basic residues" evidence="1">
    <location>
        <begin position="987"/>
        <end position="998"/>
    </location>
</feature>
<evidence type="ECO:0000313" key="2">
    <source>
        <dbReference type="EMBL" id="GBG41277.1"/>
    </source>
</evidence>
<feature type="region of interest" description="Disordered" evidence="1">
    <location>
        <begin position="1"/>
        <end position="64"/>
    </location>
</feature>
<gene>
    <name evidence="2" type="ORF">CBR_g74200</name>
</gene>
<feature type="region of interest" description="Disordered" evidence="1">
    <location>
        <begin position="143"/>
        <end position="242"/>
    </location>
</feature>
<feature type="compositionally biased region" description="Low complexity" evidence="1">
    <location>
        <begin position="568"/>
        <end position="578"/>
    </location>
</feature>
<protein>
    <submittedName>
        <fullName evidence="2">Uncharacterized protein</fullName>
    </submittedName>
</protein>
<accession>A0A388JJP3</accession>
<feature type="compositionally biased region" description="Basic residues" evidence="1">
    <location>
        <begin position="903"/>
        <end position="912"/>
    </location>
</feature>
<feature type="compositionally biased region" description="Basic residues" evidence="1">
    <location>
        <begin position="185"/>
        <end position="203"/>
    </location>
</feature>
<feature type="compositionally biased region" description="Low complexity" evidence="1">
    <location>
        <begin position="641"/>
        <end position="678"/>
    </location>
</feature>
<feature type="region of interest" description="Disordered" evidence="1">
    <location>
        <begin position="1303"/>
        <end position="1327"/>
    </location>
</feature>
<comment type="caution">
    <text evidence="2">The sequence shown here is derived from an EMBL/GenBank/DDBJ whole genome shotgun (WGS) entry which is preliminary data.</text>
</comment>
<dbReference type="EMBL" id="BFEA01002344">
    <property type="protein sequence ID" value="GBG41277.1"/>
    <property type="molecule type" value="Genomic_DNA"/>
</dbReference>
<reference evidence="2 3" key="1">
    <citation type="journal article" date="2018" name="Cell">
        <title>The Chara Genome: Secondary Complexity and Implications for Plant Terrestrialization.</title>
        <authorList>
            <person name="Nishiyama T."/>
            <person name="Sakayama H."/>
            <person name="Vries J.D."/>
            <person name="Buschmann H."/>
            <person name="Saint-Marcoux D."/>
            <person name="Ullrich K.K."/>
            <person name="Haas F.B."/>
            <person name="Vanderstraeten L."/>
            <person name="Becker D."/>
            <person name="Lang D."/>
            <person name="Vosolsobe S."/>
            <person name="Rombauts S."/>
            <person name="Wilhelmsson P.K.I."/>
            <person name="Janitza P."/>
            <person name="Kern R."/>
            <person name="Heyl A."/>
            <person name="Rumpler F."/>
            <person name="Villalobos L.I.A.C."/>
            <person name="Clay J.M."/>
            <person name="Skokan R."/>
            <person name="Toyoda A."/>
            <person name="Suzuki Y."/>
            <person name="Kagoshima H."/>
            <person name="Schijlen E."/>
            <person name="Tajeshwar N."/>
            <person name="Catarino B."/>
            <person name="Hetherington A.J."/>
            <person name="Saltykova A."/>
            <person name="Bonnot C."/>
            <person name="Breuninger H."/>
            <person name="Symeonidi A."/>
            <person name="Radhakrishnan G.V."/>
            <person name="Van Nieuwerburgh F."/>
            <person name="Deforce D."/>
            <person name="Chang C."/>
            <person name="Karol K.G."/>
            <person name="Hedrich R."/>
            <person name="Ulvskov P."/>
            <person name="Glockner G."/>
            <person name="Delwiche C.F."/>
            <person name="Petrasek J."/>
            <person name="Van de Peer Y."/>
            <person name="Friml J."/>
            <person name="Beilby M."/>
            <person name="Dolan L."/>
            <person name="Kohara Y."/>
            <person name="Sugano S."/>
            <person name="Fujiyama A."/>
            <person name="Delaux P.-M."/>
            <person name="Quint M."/>
            <person name="TheiBen G."/>
            <person name="Hagemann M."/>
            <person name="Harholt J."/>
            <person name="Dunand C."/>
            <person name="Zachgo S."/>
            <person name="Langdale J."/>
            <person name="Maumus F."/>
            <person name="Straeten D.V.D."/>
            <person name="Gould S.B."/>
            <person name="Rensing S.A."/>
        </authorList>
    </citation>
    <scope>NUCLEOTIDE SEQUENCE [LARGE SCALE GENOMIC DNA]</scope>
    <source>
        <strain evidence="2 3">S276</strain>
    </source>
</reference>
<organism evidence="2 3">
    <name type="scientific">Chara braunii</name>
    <name type="common">Braun's stonewort</name>
    <dbReference type="NCBI Taxonomy" id="69332"/>
    <lineage>
        <taxon>Eukaryota</taxon>
        <taxon>Viridiplantae</taxon>
        <taxon>Streptophyta</taxon>
        <taxon>Charophyceae</taxon>
        <taxon>Charales</taxon>
        <taxon>Characeae</taxon>
        <taxon>Chara</taxon>
    </lineage>
</organism>
<feature type="compositionally biased region" description="Low complexity" evidence="1">
    <location>
        <begin position="967"/>
        <end position="983"/>
    </location>
</feature>
<proteinExistence type="predicted"/>
<dbReference type="Proteomes" id="UP000265515">
    <property type="component" value="Unassembled WGS sequence"/>
</dbReference>
<feature type="non-terminal residue" evidence="2">
    <location>
        <position position="1"/>
    </location>
</feature>
<feature type="compositionally biased region" description="Gly residues" evidence="1">
    <location>
        <begin position="800"/>
        <end position="814"/>
    </location>
</feature>
<feature type="compositionally biased region" description="Low complexity" evidence="1">
    <location>
        <begin position="11"/>
        <end position="22"/>
    </location>
</feature>
<evidence type="ECO:0000256" key="1">
    <source>
        <dbReference type="SAM" id="MobiDB-lite"/>
    </source>
</evidence>
<keyword evidence="3" id="KW-1185">Reference proteome</keyword>
<feature type="compositionally biased region" description="Basic and acidic residues" evidence="1">
    <location>
        <begin position="1030"/>
        <end position="1039"/>
    </location>
</feature>
<feature type="compositionally biased region" description="Basic and acidic residues" evidence="1">
    <location>
        <begin position="781"/>
        <end position="791"/>
    </location>
</feature>